<dbReference type="GO" id="GO:0043161">
    <property type="term" value="P:proteasome-mediated ubiquitin-dependent protein catabolic process"/>
    <property type="evidence" value="ECO:0007669"/>
    <property type="project" value="TreeGrafter"/>
</dbReference>
<dbReference type="Pfam" id="PF00400">
    <property type="entry name" value="WD40"/>
    <property type="match status" value="4"/>
</dbReference>
<keyword evidence="1 3" id="KW-0853">WD repeat</keyword>
<dbReference type="InterPro" id="IPR051350">
    <property type="entry name" value="WD_repeat-ST_regulator"/>
</dbReference>
<dbReference type="AlphaFoldDB" id="A0A8J5QL92"/>
<comment type="caution">
    <text evidence="5">The sequence shown here is derived from an EMBL/GenBank/DDBJ whole genome shotgun (WGS) entry which is preliminary data.</text>
</comment>
<accession>A0A8J5QL92</accession>
<protein>
    <submittedName>
        <fullName evidence="5">Uncharacterized protein</fullName>
    </submittedName>
</protein>
<feature type="region of interest" description="Disordered" evidence="4">
    <location>
        <begin position="512"/>
        <end position="556"/>
    </location>
</feature>
<dbReference type="InterPro" id="IPR001680">
    <property type="entry name" value="WD40_rpt"/>
</dbReference>
<evidence type="ECO:0000313" key="5">
    <source>
        <dbReference type="EMBL" id="KAG7660580.1"/>
    </source>
</evidence>
<dbReference type="OrthoDB" id="972532at2759"/>
<keyword evidence="2" id="KW-0677">Repeat</keyword>
<dbReference type="GeneID" id="73472646"/>
<name>A0A8J5QL92_9ASCO</name>
<sequence>MISNEFVLELIIKTLQDLNYGDISDQLLTTIRQQQQQQQQSATTVTASTPEYSQIIDWFFTGLKSGDYDSLNKYLTSIINNEHSESDEFIALLNYQGSNVKSLLVLILYLIRRIQFLDTIFNTTTTTTTPGNIPSIDDKLQFLSTSLIPLLDEISIDAEFSHCFDYQILQQLNRQQESSLLLGLVQDKPILNSKYLFGYKLDEDDTVGKNNLGMFPQLLFKDLFVMNQQSIFNQVSRIPKNYLHTLIEQAIKYQQSQFPNYLPPRTLQEKRKINQHEVLSLPLDVENFQGTRFSNNGQLLHTLNQHTNEVWFVKFSPSGRFLVSGSLDGKLILYDVLDNFKLIKILEPTTAADNSAFIPLSTRPNSNGKKKAVIYCCWDPNEQYIVSCCLDTVVRIWSVAGIHHNKKRITRSTSVGSGSAIDPMSDNAFKLIVCFTLGQDIKTWTCEFLPEIKPTGKIESNESPQFIIGSPDKVLKAYNCEGVELFDFYGNIEDEDEDEDDEDEDGMMLQHEDSMKEDSSLSLQQQAAKKDDDVTMQPVDEATDSSSQHNNNNVANTSNSIKKTLESNFNRINDLTITPDGKMLITANNDKQLHFYKIPDVLNEDSTTRRIASINLKGRLTSCSISKNGKYLLLSSAPEELQVWNISIMPPVLYHKYIGHSQSTYIVRSSFGYLNEETEEEELVLSGSDDGYVYFWKLHSGALISRIKAHNGLCNCVDWNSNGGFVGGKDFGKLWASAGDDKLVKVWGV</sequence>
<feature type="compositionally biased region" description="Low complexity" evidence="4">
    <location>
        <begin position="545"/>
        <end position="556"/>
    </location>
</feature>
<evidence type="ECO:0000256" key="4">
    <source>
        <dbReference type="SAM" id="MobiDB-lite"/>
    </source>
</evidence>
<organism evidence="5 6">
    <name type="scientific">[Candida] subhashii</name>
    <dbReference type="NCBI Taxonomy" id="561895"/>
    <lineage>
        <taxon>Eukaryota</taxon>
        <taxon>Fungi</taxon>
        <taxon>Dikarya</taxon>
        <taxon>Ascomycota</taxon>
        <taxon>Saccharomycotina</taxon>
        <taxon>Pichiomycetes</taxon>
        <taxon>Debaryomycetaceae</taxon>
        <taxon>Spathaspora</taxon>
    </lineage>
</organism>
<feature type="repeat" description="WD" evidence="3">
    <location>
        <begin position="303"/>
        <end position="336"/>
    </location>
</feature>
<keyword evidence="6" id="KW-1185">Reference proteome</keyword>
<feature type="repeat" description="WD" evidence="3">
    <location>
        <begin position="678"/>
        <end position="706"/>
    </location>
</feature>
<dbReference type="PROSITE" id="PS50082">
    <property type="entry name" value="WD_REPEATS_2"/>
    <property type="match status" value="3"/>
</dbReference>
<feature type="repeat" description="WD" evidence="3">
    <location>
        <begin position="366"/>
        <end position="399"/>
    </location>
</feature>
<dbReference type="PANTHER" id="PTHR22838:SF0">
    <property type="entry name" value="WD REPEAT-CONTAINING PROTEIN 26"/>
    <property type="match status" value="1"/>
</dbReference>
<reference evidence="5 6" key="1">
    <citation type="journal article" date="2021" name="DNA Res.">
        <title>Genome analysis of Candida subhashii reveals its hybrid nature and dual mitochondrial genome conformations.</title>
        <authorList>
            <person name="Mixao V."/>
            <person name="Hegedusova E."/>
            <person name="Saus E."/>
            <person name="Pryszcz L.P."/>
            <person name="Cillingova A."/>
            <person name="Nosek J."/>
            <person name="Gabaldon T."/>
        </authorList>
    </citation>
    <scope>NUCLEOTIDE SEQUENCE [LARGE SCALE GENOMIC DNA]</scope>
    <source>
        <strain evidence="5 6">CBS 10753</strain>
    </source>
</reference>
<evidence type="ECO:0000256" key="1">
    <source>
        <dbReference type="ARBA" id="ARBA00022574"/>
    </source>
</evidence>
<gene>
    <name evidence="5" type="ORF">J8A68_005846</name>
</gene>
<dbReference type="GO" id="GO:0034657">
    <property type="term" value="C:GID complex"/>
    <property type="evidence" value="ECO:0007669"/>
    <property type="project" value="TreeGrafter"/>
</dbReference>
<dbReference type="SMART" id="SM00320">
    <property type="entry name" value="WD40"/>
    <property type="match status" value="6"/>
</dbReference>
<dbReference type="EMBL" id="JAGSYN010000276">
    <property type="protein sequence ID" value="KAG7660580.1"/>
    <property type="molecule type" value="Genomic_DNA"/>
</dbReference>
<dbReference type="RefSeq" id="XP_049260813.1">
    <property type="nucleotide sequence ID" value="XM_049409956.1"/>
</dbReference>
<dbReference type="PANTHER" id="PTHR22838">
    <property type="entry name" value="WD REPEAT PROTEIN 26-RELATED"/>
    <property type="match status" value="1"/>
</dbReference>
<proteinExistence type="predicted"/>
<evidence type="ECO:0000313" key="6">
    <source>
        <dbReference type="Proteomes" id="UP000694255"/>
    </source>
</evidence>
<evidence type="ECO:0000256" key="2">
    <source>
        <dbReference type="ARBA" id="ARBA00022737"/>
    </source>
</evidence>
<dbReference type="Proteomes" id="UP000694255">
    <property type="component" value="Unassembled WGS sequence"/>
</dbReference>
<dbReference type="PROSITE" id="PS50294">
    <property type="entry name" value="WD_REPEATS_REGION"/>
    <property type="match status" value="1"/>
</dbReference>
<evidence type="ECO:0000256" key="3">
    <source>
        <dbReference type="PROSITE-ProRule" id="PRU00221"/>
    </source>
</evidence>